<dbReference type="PANTHER" id="PTHR39965">
    <property type="entry name" value="CRISPR SYSTEM CMR SUBUNIT CMR6"/>
    <property type="match status" value="1"/>
</dbReference>
<keyword evidence="1" id="KW-0051">Antiviral defense</keyword>
<feature type="region of interest" description="Disordered" evidence="2">
    <location>
        <begin position="248"/>
        <end position="273"/>
    </location>
</feature>
<feature type="compositionally biased region" description="Polar residues" evidence="2">
    <location>
        <begin position="256"/>
        <end position="265"/>
    </location>
</feature>
<dbReference type="AlphaFoldDB" id="A0A917PHV5"/>
<evidence type="ECO:0000313" key="5">
    <source>
        <dbReference type="Proteomes" id="UP000635726"/>
    </source>
</evidence>
<dbReference type="InterPro" id="IPR005537">
    <property type="entry name" value="RAMP_III_fam"/>
</dbReference>
<evidence type="ECO:0000259" key="3">
    <source>
        <dbReference type="Pfam" id="PF03787"/>
    </source>
</evidence>
<dbReference type="RefSeq" id="WP_188963454.1">
    <property type="nucleotide sequence ID" value="NZ_BMOE01000007.1"/>
</dbReference>
<dbReference type="Pfam" id="PF03787">
    <property type="entry name" value="RAMPs"/>
    <property type="match status" value="1"/>
</dbReference>
<evidence type="ECO:0000313" key="4">
    <source>
        <dbReference type="EMBL" id="GGJ78771.1"/>
    </source>
</evidence>
<comment type="caution">
    <text evidence="4">The sequence shown here is derived from an EMBL/GenBank/DDBJ whole genome shotgun (WGS) entry which is preliminary data.</text>
</comment>
<accession>A0A917PHV5</accession>
<sequence length="362" mass="39225">MTQTLRDPLRSVRPEDVTHLGLALARYLPAADPAQKNAAKDALVTALVNRFGNTRADHPAGYQASHARWQRAATASGRHVQVLTVTTRGRTVVGLGTGSPLENSLSTHHTYGVPVLPGSALKGLTATFAARHYEGWDRARPDGPFRRVFGWTEEAGLVTFQDALPVPGKWHLHREVMTVHHQAYYGGSDVPPADWDEPVPVPFLSVSGTFTVILSAPPDDEGRDALRAVTELLTRALAEEGLGAKTSSGFGRFEVQSPTTPSDTGSPAPAAPQVTATLPSWLSVVLAPNARWTLQDLRNRQSRIWQAASRLATEAEQGILAPAQARQAAQGILQKFLPLQNIEPKEFRKLPWHATLQALAET</sequence>
<gene>
    <name evidence="4" type="ORF">GCM10008939_23280</name>
</gene>
<organism evidence="4 5">
    <name type="scientific">Deinococcus aquiradiocola</name>
    <dbReference type="NCBI Taxonomy" id="393059"/>
    <lineage>
        <taxon>Bacteria</taxon>
        <taxon>Thermotogati</taxon>
        <taxon>Deinococcota</taxon>
        <taxon>Deinococci</taxon>
        <taxon>Deinococcales</taxon>
        <taxon>Deinococcaceae</taxon>
        <taxon>Deinococcus</taxon>
    </lineage>
</organism>
<reference evidence="4" key="1">
    <citation type="journal article" date="2014" name="Int. J. Syst. Evol. Microbiol.">
        <title>Complete genome sequence of Corynebacterium casei LMG S-19264T (=DSM 44701T), isolated from a smear-ripened cheese.</title>
        <authorList>
            <consortium name="US DOE Joint Genome Institute (JGI-PGF)"/>
            <person name="Walter F."/>
            <person name="Albersmeier A."/>
            <person name="Kalinowski J."/>
            <person name="Ruckert C."/>
        </authorList>
    </citation>
    <scope>NUCLEOTIDE SEQUENCE</scope>
    <source>
        <strain evidence="4">JCM 14371</strain>
    </source>
</reference>
<dbReference type="Proteomes" id="UP000635726">
    <property type="component" value="Unassembled WGS sequence"/>
</dbReference>
<feature type="domain" description="CRISPR type III-associated protein" evidence="3">
    <location>
        <begin position="85"/>
        <end position="254"/>
    </location>
</feature>
<dbReference type="InterPro" id="IPR010172">
    <property type="entry name" value="CRISPR-assoc_prot_TM1791"/>
</dbReference>
<proteinExistence type="predicted"/>
<dbReference type="EMBL" id="BMOE01000007">
    <property type="protein sequence ID" value="GGJ78771.1"/>
    <property type="molecule type" value="Genomic_DNA"/>
</dbReference>
<evidence type="ECO:0000256" key="2">
    <source>
        <dbReference type="SAM" id="MobiDB-lite"/>
    </source>
</evidence>
<reference evidence="4" key="2">
    <citation type="submission" date="2020-09" db="EMBL/GenBank/DDBJ databases">
        <authorList>
            <person name="Sun Q."/>
            <person name="Ohkuma M."/>
        </authorList>
    </citation>
    <scope>NUCLEOTIDE SEQUENCE</scope>
    <source>
        <strain evidence="4">JCM 14371</strain>
    </source>
</reference>
<dbReference type="NCBIfam" id="TIGR01898">
    <property type="entry name" value="cas_TM1791_cmr6"/>
    <property type="match status" value="1"/>
</dbReference>
<protein>
    <recommendedName>
        <fullName evidence="3">CRISPR type III-associated protein domain-containing protein</fullName>
    </recommendedName>
</protein>
<dbReference type="PANTHER" id="PTHR39965:SF1">
    <property type="entry name" value="CRISPR SYSTEM CMR SUBUNIT CMR6"/>
    <property type="match status" value="1"/>
</dbReference>
<dbReference type="GO" id="GO:0051607">
    <property type="term" value="P:defense response to virus"/>
    <property type="evidence" value="ECO:0007669"/>
    <property type="project" value="UniProtKB-KW"/>
</dbReference>
<evidence type="ECO:0000256" key="1">
    <source>
        <dbReference type="ARBA" id="ARBA00023118"/>
    </source>
</evidence>
<name>A0A917PHV5_9DEIO</name>
<keyword evidence="5" id="KW-1185">Reference proteome</keyword>